<dbReference type="InterPro" id="IPR014030">
    <property type="entry name" value="Ketoacyl_synth_N"/>
</dbReference>
<dbReference type="Pfam" id="PF13723">
    <property type="entry name" value="Ketoacyl-synt_2"/>
    <property type="match status" value="1"/>
</dbReference>
<dbReference type="PANTHER" id="PTHR11712:SF320">
    <property type="entry name" value="BETA-KETOACYL SYNTHASE"/>
    <property type="match status" value="1"/>
</dbReference>
<keyword evidence="6" id="KW-1185">Reference proteome</keyword>
<dbReference type="InterPro" id="IPR000794">
    <property type="entry name" value="Beta-ketoacyl_synthase"/>
</dbReference>
<evidence type="ECO:0000313" key="5">
    <source>
        <dbReference type="EMBL" id="AGF76724.1"/>
    </source>
</evidence>
<evidence type="ECO:0000256" key="2">
    <source>
        <dbReference type="ARBA" id="ARBA00022679"/>
    </source>
</evidence>
<keyword evidence="2 3" id="KW-0808">Transferase</keyword>
<dbReference type="KEGG" id="dsf:UWK_00137"/>
<name>M1NA43_DESSD</name>
<dbReference type="Gene3D" id="3.40.47.10">
    <property type="match status" value="2"/>
</dbReference>
<dbReference type="PANTHER" id="PTHR11712">
    <property type="entry name" value="POLYKETIDE SYNTHASE-RELATED"/>
    <property type="match status" value="1"/>
</dbReference>
<dbReference type="PROSITE" id="PS52004">
    <property type="entry name" value="KS3_2"/>
    <property type="match status" value="1"/>
</dbReference>
<gene>
    <name evidence="5" type="ordered locus">UWK_00137</name>
</gene>
<dbReference type="PATRIC" id="fig|1167006.5.peg.151"/>
<proteinExistence type="inferred from homology"/>
<dbReference type="eggNOG" id="COG0304">
    <property type="taxonomic scope" value="Bacteria"/>
</dbReference>
<evidence type="ECO:0000259" key="4">
    <source>
        <dbReference type="PROSITE" id="PS52004"/>
    </source>
</evidence>
<sequence length="711" mass="74358">MSSKKKTVYIAGIGIISPLGCGADDTEQSLLKNISAIAPLSADIFSIRTPPPLLVGQVTNLTESPLPRTHRLTIAAAQQAMKGQSQPPDAVILGTTTGGILTTENLLIESEKDPLKYRHHGLTTVAEELADALHCTGPALTVSTACSSGSVAISMACKMLQSGEAEWVLAGGADSLCRLTYFGFHSLQLVDPEGSRPLDKDRKGMSVAEGAGLLLLTTVKPEQPMGQILGCGLTCDAHHPAAPHPEGKGAFQAIRNAINSAGINARAIDYINLHGTGTPDNDLAESKAIRAVFANPPPLSSIKGATGHSLAASGAIEAVIAAICIQEGFLPGNTGHRTPDPELHIRPIMSPVSQPVSIILSNSFGFGGNNACLLFSKNGTVTAPSIASEHAPLTIVGKACITGVGHTRSSLETFSKLAVIGGTLDSKIISENLPARKVRRLKRFSRIALALAAAALEDSGLKESPQSVFMGSGWGALSETYDFIDKLQSSDEKFPSPIDFVGSVHNSAAGQIAIMHGARGANITSSGGDHSFEQALLAADSFLDEDSPSAFVLAVDEFHKQFSPLFDPSITTDTSPADGGGGFYLLRQAVPGRVSVQLKCYQKQTEDILESLVAGLGGTESLQNDCGMILAGIPAAVAHQGEEQLHQFMEKTGLDIPVIHYRMFTGEFASASSVAAVIAAQLLEDGVVDSSKKILVLGFGKYVTAMEFAIQ</sequence>
<dbReference type="STRING" id="1167006.UWK_00137"/>
<dbReference type="GO" id="GO:0006633">
    <property type="term" value="P:fatty acid biosynthetic process"/>
    <property type="evidence" value="ECO:0007669"/>
    <property type="project" value="InterPro"/>
</dbReference>
<dbReference type="OrthoDB" id="5479871at2"/>
<dbReference type="CDD" id="cd00834">
    <property type="entry name" value="KAS_I_II"/>
    <property type="match status" value="1"/>
</dbReference>
<dbReference type="Pfam" id="PF00109">
    <property type="entry name" value="ketoacyl-synt"/>
    <property type="match status" value="1"/>
</dbReference>
<evidence type="ECO:0000256" key="3">
    <source>
        <dbReference type="RuleBase" id="RU003694"/>
    </source>
</evidence>
<organism evidence="5 6">
    <name type="scientific">Desulfocapsa sulfexigens (strain DSM 10523 / SB164P1)</name>
    <dbReference type="NCBI Taxonomy" id="1167006"/>
    <lineage>
        <taxon>Bacteria</taxon>
        <taxon>Pseudomonadati</taxon>
        <taxon>Thermodesulfobacteriota</taxon>
        <taxon>Desulfobulbia</taxon>
        <taxon>Desulfobulbales</taxon>
        <taxon>Desulfocapsaceae</taxon>
        <taxon>Desulfocapsa</taxon>
    </lineage>
</organism>
<reference evidence="6" key="1">
    <citation type="journal article" date="2013" name="Stand. Genomic Sci.">
        <title>Complete genome sequence of Desulfocapsa sulfexigens, a marine deltaproteobacterium specialized in disproportionating inorganic sulfur compounds.</title>
        <authorList>
            <person name="Finster K.W."/>
            <person name="Kjeldsen K.U."/>
            <person name="Kube M."/>
            <person name="Reinhardt R."/>
            <person name="Mussmann M."/>
            <person name="Amann R."/>
            <person name="Schreiber L."/>
        </authorList>
    </citation>
    <scope>NUCLEOTIDE SEQUENCE [LARGE SCALE GENOMIC DNA]</scope>
    <source>
        <strain evidence="6">DSM 10523 / SB164P1</strain>
    </source>
</reference>
<dbReference type="HOGENOM" id="CLU_380251_0_0_7"/>
<dbReference type="InterPro" id="IPR016039">
    <property type="entry name" value="Thiolase-like"/>
</dbReference>
<dbReference type="Pfam" id="PF02801">
    <property type="entry name" value="Ketoacyl-synt_C"/>
    <property type="match status" value="1"/>
</dbReference>
<evidence type="ECO:0000256" key="1">
    <source>
        <dbReference type="ARBA" id="ARBA00008467"/>
    </source>
</evidence>
<dbReference type="SMART" id="SM00825">
    <property type="entry name" value="PKS_KS"/>
    <property type="match status" value="1"/>
</dbReference>
<dbReference type="InterPro" id="IPR014031">
    <property type="entry name" value="Ketoacyl_synth_C"/>
</dbReference>
<protein>
    <submittedName>
        <fullName evidence="5">3-oxoacyl-(Acyl-carrier-protein) synthase</fullName>
    </submittedName>
</protein>
<dbReference type="InterPro" id="IPR018201">
    <property type="entry name" value="Ketoacyl_synth_AS"/>
</dbReference>
<dbReference type="RefSeq" id="WP_015402423.1">
    <property type="nucleotide sequence ID" value="NC_020304.1"/>
</dbReference>
<accession>M1NA43</accession>
<evidence type="ECO:0000313" key="6">
    <source>
        <dbReference type="Proteomes" id="UP000011721"/>
    </source>
</evidence>
<dbReference type="EMBL" id="CP003985">
    <property type="protein sequence ID" value="AGF76724.1"/>
    <property type="molecule type" value="Genomic_DNA"/>
</dbReference>
<dbReference type="Proteomes" id="UP000011721">
    <property type="component" value="Chromosome"/>
</dbReference>
<feature type="domain" description="Ketosynthase family 3 (KS3)" evidence="4">
    <location>
        <begin position="5"/>
        <end position="377"/>
    </location>
</feature>
<dbReference type="InterPro" id="IPR020841">
    <property type="entry name" value="PKS_Beta-ketoAc_synthase_dom"/>
</dbReference>
<dbReference type="AlphaFoldDB" id="M1NA43"/>
<comment type="similarity">
    <text evidence="1 3">Belongs to the thiolase-like superfamily. Beta-ketoacyl-ACP synthases family.</text>
</comment>
<dbReference type="PROSITE" id="PS00606">
    <property type="entry name" value="KS3_1"/>
    <property type="match status" value="1"/>
</dbReference>
<dbReference type="GO" id="GO:0004315">
    <property type="term" value="F:3-oxoacyl-[acyl-carrier-protein] synthase activity"/>
    <property type="evidence" value="ECO:0007669"/>
    <property type="project" value="InterPro"/>
</dbReference>
<dbReference type="SUPFAM" id="SSF53901">
    <property type="entry name" value="Thiolase-like"/>
    <property type="match status" value="2"/>
</dbReference>